<comment type="caution">
    <text evidence="1">The sequence shown here is derived from an EMBL/GenBank/DDBJ whole genome shotgun (WGS) entry which is preliminary data.</text>
</comment>
<sequence>MGSNVFVQELQIVDCLELLSENYRNHIVRNMAIERLKLAKDDELEMFMVQLVQSIKNESNYINPHTDIDDDVTLEEIDQIESGDPEESASLAGTTNDFHMVKDEESADPVVKFLTNPMLLSSRKRHKLAFKVPKLDSPLANFIIDRACKNSNLMTFLYWDLKVEVEDEWITNRAHLNTVSSGGVGLGFEEIDFVQDQIIDDNNDDRRAQMRATSHIFEKTILNLIWKLANSEDGEALIKNLRSQVYLVGQLHNIAQKIKVDYKKESTPRKVEILKSLLADKHKKKSTIKSITDGTGTLIAHRSISMLHVSESDSLVDFPPISAPIDPNVKLCGCYVEESAVFKSSLNPLKISFKTKDGGKYPLMFKIGDDLRQDQFVVQIISVMDKILQNENLDLRLKPYKIMATAPVEGFIEFVPNSSLSSILANYNNSILAYLQHFNPDPTAPHGVFPEAMDNYVRSCAGTLSLSLR</sequence>
<dbReference type="Proteomes" id="UP001165064">
    <property type="component" value="Unassembled WGS sequence"/>
</dbReference>
<gene>
    <name evidence="1" type="ORF">Amon02_000753900</name>
</gene>
<name>A0ACB5TCC7_AMBMO</name>
<dbReference type="EMBL" id="BSXS01006300">
    <property type="protein sequence ID" value="GME85329.1"/>
    <property type="molecule type" value="Genomic_DNA"/>
</dbReference>
<evidence type="ECO:0000313" key="2">
    <source>
        <dbReference type="Proteomes" id="UP001165064"/>
    </source>
</evidence>
<proteinExistence type="predicted"/>
<organism evidence="1 2">
    <name type="scientific">Ambrosiozyma monospora</name>
    <name type="common">Yeast</name>
    <name type="synonym">Endomycopsis monosporus</name>
    <dbReference type="NCBI Taxonomy" id="43982"/>
    <lineage>
        <taxon>Eukaryota</taxon>
        <taxon>Fungi</taxon>
        <taxon>Dikarya</taxon>
        <taxon>Ascomycota</taxon>
        <taxon>Saccharomycotina</taxon>
        <taxon>Pichiomycetes</taxon>
        <taxon>Pichiales</taxon>
        <taxon>Pichiaceae</taxon>
        <taxon>Ambrosiozyma</taxon>
    </lineage>
</organism>
<keyword evidence="2" id="KW-1185">Reference proteome</keyword>
<accession>A0ACB5TCC7</accession>
<evidence type="ECO:0000313" key="1">
    <source>
        <dbReference type="EMBL" id="GME85329.1"/>
    </source>
</evidence>
<protein>
    <submittedName>
        <fullName evidence="1">Unnamed protein product</fullName>
    </submittedName>
</protein>
<reference evidence="1" key="1">
    <citation type="submission" date="2023-04" db="EMBL/GenBank/DDBJ databases">
        <title>Ambrosiozyma monospora NBRC 10751.</title>
        <authorList>
            <person name="Ichikawa N."/>
            <person name="Sato H."/>
            <person name="Tonouchi N."/>
        </authorList>
    </citation>
    <scope>NUCLEOTIDE SEQUENCE</scope>
    <source>
        <strain evidence="1">NBRC 10751</strain>
    </source>
</reference>